<reference evidence="3 4" key="1">
    <citation type="submission" date="2019-10" db="EMBL/GenBank/DDBJ databases">
        <authorList>
            <person name="Karimi E."/>
        </authorList>
    </citation>
    <scope>NUCLEOTIDE SEQUENCE [LARGE SCALE GENOMIC DNA]</scope>
    <source>
        <strain evidence="3">Exiguobacterium sp. 9Y</strain>
    </source>
</reference>
<keyword evidence="4" id="KW-1185">Reference proteome</keyword>
<dbReference type="PANTHER" id="PTHR42901:SF1">
    <property type="entry name" value="ALCOHOL DEHYDROGENASE"/>
    <property type="match status" value="1"/>
</dbReference>
<comment type="similarity">
    <text evidence="1">Belongs to the short-chain dehydrogenases/reductases (SDR) family.</text>
</comment>
<dbReference type="Gene3D" id="3.40.50.720">
    <property type="entry name" value="NAD(P)-binding Rossmann-like Domain"/>
    <property type="match status" value="1"/>
</dbReference>
<dbReference type="Proteomes" id="UP000439752">
    <property type="component" value="Unassembled WGS sequence"/>
</dbReference>
<keyword evidence="2" id="KW-0560">Oxidoreductase</keyword>
<accession>A0A653II84</accession>
<organism evidence="3 4">
    <name type="scientific">Exiguobacterium oxidotolerans</name>
    <dbReference type="NCBI Taxonomy" id="223958"/>
    <lineage>
        <taxon>Bacteria</taxon>
        <taxon>Bacillati</taxon>
        <taxon>Bacillota</taxon>
        <taxon>Bacilli</taxon>
        <taxon>Bacillales</taxon>
        <taxon>Bacillales Family XII. Incertae Sedis</taxon>
        <taxon>Exiguobacterium</taxon>
    </lineage>
</organism>
<dbReference type="GO" id="GO:0016491">
    <property type="term" value="F:oxidoreductase activity"/>
    <property type="evidence" value="ECO:0007669"/>
    <property type="project" value="UniProtKB-KW"/>
</dbReference>
<dbReference type="InterPro" id="IPR002347">
    <property type="entry name" value="SDR_fam"/>
</dbReference>
<name>A0A653II84_9BACL</name>
<dbReference type="InterPro" id="IPR020904">
    <property type="entry name" value="Sc_DH/Rdtase_CS"/>
</dbReference>
<dbReference type="RefSeq" id="WP_159172589.1">
    <property type="nucleotide sequence ID" value="NZ_LR732308.1"/>
</dbReference>
<evidence type="ECO:0000313" key="4">
    <source>
        <dbReference type="Proteomes" id="UP000439752"/>
    </source>
</evidence>
<evidence type="ECO:0000256" key="2">
    <source>
        <dbReference type="ARBA" id="ARBA00023002"/>
    </source>
</evidence>
<dbReference type="PANTHER" id="PTHR42901">
    <property type="entry name" value="ALCOHOL DEHYDROGENASE"/>
    <property type="match status" value="1"/>
</dbReference>
<dbReference type="InterPro" id="IPR036291">
    <property type="entry name" value="NAD(P)-bd_dom_sf"/>
</dbReference>
<sequence length="254" mass="27891">MKYTVITGASSGIGFETAKVLAAKGKSLVLVARRNDQLEALRDDLLKTYPELDIILHSVDLTEMANVHQLYDDVKHLEIETWINNAGFGDFDNVKDVEIGKIEKMLRLNIEALTVLTSLYVRDHHDVEGTTVLNVSSGGGYRIVPNAVTYCATKFYVSAYTEGLAQELQQSGAKLRAKVLAPAATETEFADRSRGEAGFDYSKNVPQYHTAAEMATFLDQLLESDAIVGIVNAEDYSFQLRGPLFTYVGGANSN</sequence>
<evidence type="ECO:0000256" key="1">
    <source>
        <dbReference type="ARBA" id="ARBA00006484"/>
    </source>
</evidence>
<dbReference type="PRINTS" id="PR00081">
    <property type="entry name" value="GDHRDH"/>
</dbReference>
<dbReference type="Pfam" id="PF00106">
    <property type="entry name" value="adh_short"/>
    <property type="match status" value="1"/>
</dbReference>
<dbReference type="AlphaFoldDB" id="A0A653II84"/>
<dbReference type="EMBL" id="CABWKQ010000058">
    <property type="protein sequence ID" value="VWX38737.1"/>
    <property type="molecule type" value="Genomic_DNA"/>
</dbReference>
<protein>
    <submittedName>
        <fullName evidence="3">Oxidoreductase</fullName>
    </submittedName>
</protein>
<evidence type="ECO:0000313" key="3">
    <source>
        <dbReference type="EMBL" id="VWX38737.1"/>
    </source>
</evidence>
<gene>
    <name evidence="3" type="ORF">EXIGUO9Y_80065</name>
</gene>
<dbReference type="CDD" id="cd05233">
    <property type="entry name" value="SDR_c"/>
    <property type="match status" value="1"/>
</dbReference>
<dbReference type="PROSITE" id="PS00061">
    <property type="entry name" value="ADH_SHORT"/>
    <property type="match status" value="1"/>
</dbReference>
<proteinExistence type="inferred from homology"/>
<dbReference type="SUPFAM" id="SSF51735">
    <property type="entry name" value="NAD(P)-binding Rossmann-fold domains"/>
    <property type="match status" value="1"/>
</dbReference>